<dbReference type="RefSeq" id="WP_406695682.1">
    <property type="nucleotide sequence ID" value="NZ_CP155447.1"/>
</dbReference>
<gene>
    <name evidence="4" type="ORF">V5E97_32220</name>
</gene>
<name>A0AAU7CE29_9BACT</name>
<proteinExistence type="inferred from homology"/>
<dbReference type="SUPFAM" id="SSF51735">
    <property type="entry name" value="NAD(P)-binding Rossmann-fold domains"/>
    <property type="match status" value="1"/>
</dbReference>
<dbReference type="Pfam" id="PF08240">
    <property type="entry name" value="ADH_N"/>
    <property type="match status" value="1"/>
</dbReference>
<dbReference type="InterPro" id="IPR051603">
    <property type="entry name" value="Zinc-ADH_QOR/CCCR"/>
</dbReference>
<dbReference type="Gene3D" id="3.90.180.10">
    <property type="entry name" value="Medium-chain alcohol dehydrogenases, catalytic domain"/>
    <property type="match status" value="1"/>
</dbReference>
<dbReference type="SMART" id="SM00829">
    <property type="entry name" value="PKS_ER"/>
    <property type="match status" value="1"/>
</dbReference>
<keyword evidence="1" id="KW-0521">NADP</keyword>
<feature type="domain" description="Enoyl reductase (ER)" evidence="3">
    <location>
        <begin position="16"/>
        <end position="334"/>
    </location>
</feature>
<dbReference type="GO" id="GO:0016491">
    <property type="term" value="F:oxidoreductase activity"/>
    <property type="evidence" value="ECO:0007669"/>
    <property type="project" value="UniProtKB-KW"/>
</dbReference>
<dbReference type="NCBIfam" id="TIGR02817">
    <property type="entry name" value="adh_fam_1"/>
    <property type="match status" value="1"/>
</dbReference>
<dbReference type="InterPro" id="IPR013154">
    <property type="entry name" value="ADH-like_N"/>
</dbReference>
<dbReference type="AlphaFoldDB" id="A0AAU7CE29"/>
<dbReference type="EMBL" id="CP155447">
    <property type="protein sequence ID" value="XBH02941.1"/>
    <property type="molecule type" value="Genomic_DNA"/>
</dbReference>
<dbReference type="InterPro" id="IPR014182">
    <property type="entry name" value="ADH_Zn_typ-1"/>
</dbReference>
<reference evidence="4" key="1">
    <citation type="submission" date="2024-05" db="EMBL/GenBank/DDBJ databases">
        <title>Planctomycetes of the genus Singulisphaera possess chitinolytic capabilities.</title>
        <authorList>
            <person name="Ivanova A."/>
        </authorList>
    </citation>
    <scope>NUCLEOTIDE SEQUENCE</scope>
    <source>
        <strain evidence="4">Ch08T</strain>
    </source>
</reference>
<evidence type="ECO:0000256" key="2">
    <source>
        <dbReference type="RuleBase" id="RU364000"/>
    </source>
</evidence>
<dbReference type="InterPro" id="IPR020843">
    <property type="entry name" value="ER"/>
</dbReference>
<dbReference type="SUPFAM" id="SSF50129">
    <property type="entry name" value="GroES-like"/>
    <property type="match status" value="1"/>
</dbReference>
<dbReference type="InterPro" id="IPR011032">
    <property type="entry name" value="GroES-like_sf"/>
</dbReference>
<organism evidence="4">
    <name type="scientific">Singulisphaera sp. Ch08</name>
    <dbReference type="NCBI Taxonomy" id="3120278"/>
    <lineage>
        <taxon>Bacteria</taxon>
        <taxon>Pseudomonadati</taxon>
        <taxon>Planctomycetota</taxon>
        <taxon>Planctomycetia</taxon>
        <taxon>Isosphaerales</taxon>
        <taxon>Isosphaeraceae</taxon>
        <taxon>Singulisphaera</taxon>
    </lineage>
</organism>
<evidence type="ECO:0000259" key="3">
    <source>
        <dbReference type="SMART" id="SM00829"/>
    </source>
</evidence>
<evidence type="ECO:0000313" key="4">
    <source>
        <dbReference type="EMBL" id="XBH02941.1"/>
    </source>
</evidence>
<dbReference type="CDD" id="cd08252">
    <property type="entry name" value="AL_MDR"/>
    <property type="match status" value="1"/>
</dbReference>
<dbReference type="Pfam" id="PF13602">
    <property type="entry name" value="ADH_zinc_N_2"/>
    <property type="match status" value="1"/>
</dbReference>
<comment type="similarity">
    <text evidence="2">Belongs to the zinc-containing alcohol dehydrogenase family. Quinone oxidoreductase subfamily.</text>
</comment>
<keyword evidence="2" id="KW-0479">Metal-binding</keyword>
<keyword evidence="2" id="KW-0862">Zinc</keyword>
<dbReference type="PANTHER" id="PTHR44154:SF1">
    <property type="entry name" value="QUINONE OXIDOREDUCTASE"/>
    <property type="match status" value="1"/>
</dbReference>
<sequence>MKAVGYRASLPITDDQALIDLELPKPDPGPRDLRVAVRAVSVNPVDVKVRMRAAPEAGEARVLGFDAAGVVDAVGADVTLFRPGDEVSYAGSLSRPGTNSEFHLVDERIVGRKPSSLTFAQAAALPLTSITAWELLFDRLGVGYGVKAPAGTLLIINGAGGVGSILNQLARRMTGLTIVATASRPETNAWCRQLGAHHVIDHHRPLNEALKEIGIDRVEFIASLSATDRHLPAIIEAIAPEGKLAVIDDPKALDILPFKRKSASVHWEFMFTRPLFGTANMIAQHHLLNEVADLVDAGVLCTTMVDDAGPINAANLRRVHALIESGRSIGKTVLSGF</sequence>
<dbReference type="InterPro" id="IPR036291">
    <property type="entry name" value="NAD(P)-bd_dom_sf"/>
</dbReference>
<keyword evidence="2" id="KW-0560">Oxidoreductase</keyword>
<dbReference type="GO" id="GO:0008270">
    <property type="term" value="F:zinc ion binding"/>
    <property type="evidence" value="ECO:0007669"/>
    <property type="project" value="InterPro"/>
</dbReference>
<accession>A0AAU7CE29</accession>
<dbReference type="PANTHER" id="PTHR44154">
    <property type="entry name" value="QUINONE OXIDOREDUCTASE"/>
    <property type="match status" value="1"/>
</dbReference>
<dbReference type="Gene3D" id="3.40.50.720">
    <property type="entry name" value="NAD(P)-binding Rossmann-like Domain"/>
    <property type="match status" value="1"/>
</dbReference>
<protein>
    <recommendedName>
        <fullName evidence="2">Zinc-type alcohol dehydrogenase-like protein</fullName>
    </recommendedName>
</protein>
<evidence type="ECO:0000256" key="1">
    <source>
        <dbReference type="ARBA" id="ARBA00022857"/>
    </source>
</evidence>